<name>A0A0H3ZNT4_9VIBR</name>
<sequence>MARSTVLQATIKGPLEQDFRKFKKREGLTDADAIRQLLTLALRIKLNDSDDERPSNRELMEETYRRVRQVQGVLNLNLAHSFDGEGYYKNKADSIEQRKSNTALVDKSVDEYLEGEKKGSHWLPFYYRSNSLSISLSSH</sequence>
<protein>
    <submittedName>
        <fullName evidence="1">Uncharacterized protein</fullName>
    </submittedName>
</protein>
<proteinExistence type="predicted"/>
<reference evidence="1" key="1">
    <citation type="journal article" date="2015" name="MBio">
        <title>Eco-Evolutionary Dynamics of Episomes among Ecologically Cohesive Bacterial Populations.</title>
        <authorList>
            <person name="Xue H."/>
            <person name="Cordero O.X."/>
            <person name="Camas F.M."/>
            <person name="Trimble W."/>
            <person name="Meyer F."/>
            <person name="Guglielmini J."/>
            <person name="Rocha E.P."/>
            <person name="Polz M.F."/>
        </authorList>
    </citation>
    <scope>NUCLEOTIDE SEQUENCE</scope>
    <source>
        <strain evidence="1">1F_146</strain>
    </source>
</reference>
<dbReference type="EMBL" id="KP795558">
    <property type="protein sequence ID" value="AKN37988.1"/>
    <property type="molecule type" value="Genomic_DNA"/>
</dbReference>
<evidence type="ECO:0000313" key="1">
    <source>
        <dbReference type="EMBL" id="AKN37988.1"/>
    </source>
</evidence>
<accession>A0A0H3ZNT4</accession>
<organism evidence="1">
    <name type="scientific">Vibrio tasmaniensis</name>
    <dbReference type="NCBI Taxonomy" id="212663"/>
    <lineage>
        <taxon>Bacteria</taxon>
        <taxon>Pseudomonadati</taxon>
        <taxon>Pseudomonadota</taxon>
        <taxon>Gammaproteobacteria</taxon>
        <taxon>Vibrionales</taxon>
        <taxon>Vibrionaceae</taxon>
        <taxon>Vibrio</taxon>
    </lineage>
</organism>
<dbReference type="AlphaFoldDB" id="A0A0H3ZNT4"/>